<dbReference type="InterPro" id="IPR002110">
    <property type="entry name" value="Ankyrin_rpt"/>
</dbReference>
<dbReference type="InterPro" id="IPR050776">
    <property type="entry name" value="Ank_Repeat/CDKN_Inhibitor"/>
</dbReference>
<comment type="caution">
    <text evidence="6">The sequence shown here is derived from an EMBL/GenBank/DDBJ whole genome shotgun (WGS) entry which is preliminary data.</text>
</comment>
<organism evidence="6 8">
    <name type="scientific">Aphanomyces astaci</name>
    <name type="common">Crayfish plague agent</name>
    <dbReference type="NCBI Taxonomy" id="112090"/>
    <lineage>
        <taxon>Eukaryota</taxon>
        <taxon>Sar</taxon>
        <taxon>Stramenopiles</taxon>
        <taxon>Oomycota</taxon>
        <taxon>Saprolegniomycetes</taxon>
        <taxon>Saprolegniales</taxon>
        <taxon>Verrucalvaceae</taxon>
        <taxon>Aphanomyces</taxon>
    </lineage>
</organism>
<dbReference type="PROSITE" id="PS50088">
    <property type="entry name" value="ANK_REPEAT"/>
    <property type="match status" value="2"/>
</dbReference>
<dbReference type="EMBL" id="QUTD01000418">
    <property type="protein sequence ID" value="RHY79515.1"/>
    <property type="molecule type" value="Genomic_DNA"/>
</dbReference>
<keyword evidence="1" id="KW-0677">Repeat</keyword>
<feature type="repeat" description="ANK" evidence="3">
    <location>
        <begin position="322"/>
        <end position="346"/>
    </location>
</feature>
<evidence type="ECO:0000313" key="8">
    <source>
        <dbReference type="Proteomes" id="UP000266643"/>
    </source>
</evidence>
<name>A0A397ED80_APHAT</name>
<dbReference type="Proteomes" id="UP000266643">
    <property type="component" value="Unassembled WGS sequence"/>
</dbReference>
<dbReference type="AlphaFoldDB" id="A0A397ED80"/>
<dbReference type="SMART" id="SM00248">
    <property type="entry name" value="ANK"/>
    <property type="match status" value="3"/>
</dbReference>
<sequence length="383" mass="40433">MSTTPISLVDVANDSRQDVPRKATEERSGIEAVESVAAAPPVGNAVNKRPTLMDVAKDNTMPASSSLMQVTLAASTPSTTASTTAPSLMSVAAAPPKTLLSTVDVAAPRKSLVASVASASSDPSALVAVAHNLRQDPTSTFGKSVKVTDVAAKMDKERDVEIAAALHASSVAVRAENDQVAKQVLPQLVKDVKQQVETKIAKAVLIETAAEVQRDQARAKAVLQACAVEAKKEVPARDVEGPAEVERTATSSDKGHREFLLAVFRGNMQKLRAMIESDGDLVHATDQHGWNGLHWAASQGHGDVLKFLLQIGAVAHAAEPVNLWSPLHVAVIRAHVPCVKLLLDHGGAAVSVTQKDVYGDRPIDCAVNLTGRLRTQMLALLDR</sequence>
<keyword evidence="2 3" id="KW-0040">ANK repeat</keyword>
<evidence type="ECO:0000313" key="6">
    <source>
        <dbReference type="EMBL" id="RHY79515.1"/>
    </source>
</evidence>
<dbReference type="Gene3D" id="1.25.40.20">
    <property type="entry name" value="Ankyrin repeat-containing domain"/>
    <property type="match status" value="1"/>
</dbReference>
<accession>A0A397ED80</accession>
<feature type="repeat" description="ANK" evidence="3">
    <location>
        <begin position="288"/>
        <end position="320"/>
    </location>
</feature>
<dbReference type="InterPro" id="IPR036770">
    <property type="entry name" value="Ankyrin_rpt-contain_sf"/>
</dbReference>
<evidence type="ECO:0000256" key="1">
    <source>
        <dbReference type="ARBA" id="ARBA00022737"/>
    </source>
</evidence>
<evidence type="ECO:0000256" key="4">
    <source>
        <dbReference type="SAM" id="MobiDB-lite"/>
    </source>
</evidence>
<proteinExistence type="predicted"/>
<evidence type="ECO:0000313" key="7">
    <source>
        <dbReference type="Proteomes" id="UP000265427"/>
    </source>
</evidence>
<dbReference type="SUPFAM" id="SSF48403">
    <property type="entry name" value="Ankyrin repeat"/>
    <property type="match status" value="1"/>
</dbReference>
<dbReference type="Pfam" id="PF00023">
    <property type="entry name" value="Ank"/>
    <property type="match status" value="2"/>
</dbReference>
<dbReference type="PROSITE" id="PS50297">
    <property type="entry name" value="ANK_REP_REGION"/>
    <property type="match status" value="2"/>
</dbReference>
<dbReference type="PANTHER" id="PTHR24201">
    <property type="entry name" value="ANK_REP_REGION DOMAIN-CONTAINING PROTEIN"/>
    <property type="match status" value="1"/>
</dbReference>
<gene>
    <name evidence="6" type="ORF">DYB30_008441</name>
    <name evidence="5" type="ORF">DYB36_004684</name>
</gene>
<evidence type="ECO:0000256" key="3">
    <source>
        <dbReference type="PROSITE-ProRule" id="PRU00023"/>
    </source>
</evidence>
<feature type="compositionally biased region" description="Basic and acidic residues" evidence="4">
    <location>
        <begin position="13"/>
        <end position="29"/>
    </location>
</feature>
<reference evidence="7 8" key="1">
    <citation type="submission" date="2018-08" db="EMBL/GenBank/DDBJ databases">
        <title>Aphanomyces genome sequencing and annotation.</title>
        <authorList>
            <person name="Minardi D."/>
            <person name="Oidtmann B."/>
            <person name="Van Der Giezen M."/>
            <person name="Studholme D.J."/>
        </authorList>
    </citation>
    <scope>NUCLEOTIDE SEQUENCE [LARGE SCALE GENOMIC DNA]</scope>
    <source>
        <strain evidence="6 8">D2</strain>
        <strain evidence="5 7">Kv</strain>
    </source>
</reference>
<evidence type="ECO:0000313" key="5">
    <source>
        <dbReference type="EMBL" id="RHY24288.1"/>
    </source>
</evidence>
<protein>
    <submittedName>
        <fullName evidence="6">Uncharacterized protein</fullName>
    </submittedName>
</protein>
<dbReference type="Proteomes" id="UP000265427">
    <property type="component" value="Unassembled WGS sequence"/>
</dbReference>
<feature type="region of interest" description="Disordered" evidence="4">
    <location>
        <begin position="1"/>
        <end position="36"/>
    </location>
</feature>
<dbReference type="EMBL" id="QUSZ01001898">
    <property type="protein sequence ID" value="RHY24288.1"/>
    <property type="molecule type" value="Genomic_DNA"/>
</dbReference>
<evidence type="ECO:0000256" key="2">
    <source>
        <dbReference type="ARBA" id="ARBA00023043"/>
    </source>
</evidence>